<gene>
    <name evidence="7" type="ORF">RFH51_07095</name>
</gene>
<dbReference type="AlphaFoldDB" id="A0AAW8JFG5"/>
<sequence>MIKDRSRNVEQLQQEKHQIEVLLEKQQKRMRSIFSADLEKQFWQDREDRQTNLLLRAFLPASIIYFIFEIISLPINYFTTELAYRTHDVLLTMVSYSTGWFALLFMYFMAKKPKRSENYSTIIATIICLSLALVQIVLFSTQSLAMTWRGSLLIVLAQIFAFLCTAIKPLKIFMATLVAAIICCIVLSFSKKVIPHWVLFNVMILGNLVGLALATLSVSIERIRFLQSIIINLDKQITETLNQHLFELSQQDTLTLLGNRRGFEQHLKQKMEDVKKTKQNLAVLFIDVDYFKLYNDNYGHLNGDLALIQVAQIISRHIAENDLAIRYGGEEFVILLEDTNEIDAKLIAAIIIQDMFDRKIPHDFSKISNYLSVSIGLTIYGGEQDFEADDILKAADFALYQAKRNGRNQSAFVAMNHQAIFNS</sequence>
<evidence type="ECO:0000256" key="5">
    <source>
        <dbReference type="SAM" id="Phobius"/>
    </source>
</evidence>
<dbReference type="Proteomes" id="UP001243195">
    <property type="component" value="Unassembled WGS sequence"/>
</dbReference>
<keyword evidence="5" id="KW-0472">Membrane</keyword>
<evidence type="ECO:0000256" key="2">
    <source>
        <dbReference type="ARBA" id="ARBA00012528"/>
    </source>
</evidence>
<evidence type="ECO:0000256" key="4">
    <source>
        <dbReference type="SAM" id="Coils"/>
    </source>
</evidence>
<accession>A0AAW8JFG5</accession>
<feature type="domain" description="GGDEF" evidence="6">
    <location>
        <begin position="279"/>
        <end position="415"/>
    </location>
</feature>
<dbReference type="SUPFAM" id="SSF55073">
    <property type="entry name" value="Nucleotide cyclase"/>
    <property type="match status" value="1"/>
</dbReference>
<dbReference type="GO" id="GO:0043709">
    <property type="term" value="P:cell adhesion involved in single-species biofilm formation"/>
    <property type="evidence" value="ECO:0007669"/>
    <property type="project" value="TreeGrafter"/>
</dbReference>
<evidence type="ECO:0000313" key="8">
    <source>
        <dbReference type="Proteomes" id="UP001243195"/>
    </source>
</evidence>
<feature type="transmembrane region" description="Helical" evidence="5">
    <location>
        <begin position="172"/>
        <end position="190"/>
    </location>
</feature>
<evidence type="ECO:0000313" key="7">
    <source>
        <dbReference type="EMBL" id="MDQ9071219.1"/>
    </source>
</evidence>
<dbReference type="CDD" id="cd01949">
    <property type="entry name" value="GGDEF"/>
    <property type="match status" value="1"/>
</dbReference>
<comment type="cofactor">
    <cofactor evidence="1">
        <name>Mg(2+)</name>
        <dbReference type="ChEBI" id="CHEBI:18420"/>
    </cofactor>
</comment>
<dbReference type="InterPro" id="IPR050469">
    <property type="entry name" value="Diguanylate_Cyclase"/>
</dbReference>
<feature type="transmembrane region" description="Helical" evidence="5">
    <location>
        <begin position="89"/>
        <end position="110"/>
    </location>
</feature>
<dbReference type="InterPro" id="IPR029787">
    <property type="entry name" value="Nucleotide_cyclase"/>
</dbReference>
<protein>
    <recommendedName>
        <fullName evidence="2">diguanylate cyclase</fullName>
        <ecNumber evidence="2">2.7.7.65</ecNumber>
    </recommendedName>
</protein>
<proteinExistence type="predicted"/>
<feature type="transmembrane region" description="Helical" evidence="5">
    <location>
        <begin position="122"/>
        <end position="140"/>
    </location>
</feature>
<dbReference type="Gene3D" id="3.30.70.270">
    <property type="match status" value="1"/>
</dbReference>
<dbReference type="NCBIfam" id="TIGR00254">
    <property type="entry name" value="GGDEF"/>
    <property type="match status" value="1"/>
</dbReference>
<keyword evidence="7" id="KW-0548">Nucleotidyltransferase</keyword>
<evidence type="ECO:0000256" key="3">
    <source>
        <dbReference type="ARBA" id="ARBA00034247"/>
    </source>
</evidence>
<comment type="catalytic activity">
    <reaction evidence="3">
        <text>2 GTP = 3',3'-c-di-GMP + 2 diphosphate</text>
        <dbReference type="Rhea" id="RHEA:24898"/>
        <dbReference type="ChEBI" id="CHEBI:33019"/>
        <dbReference type="ChEBI" id="CHEBI:37565"/>
        <dbReference type="ChEBI" id="CHEBI:58805"/>
        <dbReference type="EC" id="2.7.7.65"/>
    </reaction>
</comment>
<dbReference type="GO" id="GO:0005886">
    <property type="term" value="C:plasma membrane"/>
    <property type="evidence" value="ECO:0007669"/>
    <property type="project" value="TreeGrafter"/>
</dbReference>
<keyword evidence="5" id="KW-1133">Transmembrane helix</keyword>
<dbReference type="Pfam" id="PF00990">
    <property type="entry name" value="GGDEF"/>
    <property type="match status" value="1"/>
</dbReference>
<keyword evidence="7" id="KW-0808">Transferase</keyword>
<keyword evidence="4" id="KW-0175">Coiled coil</keyword>
<reference evidence="7" key="1">
    <citation type="submission" date="2023-08" db="EMBL/GenBank/DDBJ databases">
        <title>Emergence of clinically-relevant ST2 carbapenem-resistant Acinetobacter baumannii strains in hospital sewages in Zhejiang, East of China.</title>
        <authorList>
            <person name="Kaichao C."/>
            <person name="Zhang R."/>
        </authorList>
    </citation>
    <scope>NUCLEOTIDE SEQUENCE</scope>
    <source>
        <strain evidence="7">M-SY-60</strain>
    </source>
</reference>
<dbReference type="PROSITE" id="PS50887">
    <property type="entry name" value="GGDEF"/>
    <property type="match status" value="1"/>
</dbReference>
<dbReference type="InterPro" id="IPR043128">
    <property type="entry name" value="Rev_trsase/Diguanyl_cyclase"/>
</dbReference>
<dbReference type="PANTHER" id="PTHR45138">
    <property type="entry name" value="REGULATORY COMPONENTS OF SENSORY TRANSDUCTION SYSTEM"/>
    <property type="match status" value="1"/>
</dbReference>
<feature type="coiled-coil region" evidence="4">
    <location>
        <begin position="2"/>
        <end position="29"/>
    </location>
</feature>
<organism evidence="7 8">
    <name type="scientific">Acinetobacter gerneri</name>
    <dbReference type="NCBI Taxonomy" id="202952"/>
    <lineage>
        <taxon>Bacteria</taxon>
        <taxon>Pseudomonadati</taxon>
        <taxon>Pseudomonadota</taxon>
        <taxon>Gammaproteobacteria</taxon>
        <taxon>Moraxellales</taxon>
        <taxon>Moraxellaceae</taxon>
        <taxon>Acinetobacter</taxon>
    </lineage>
</organism>
<evidence type="ECO:0000259" key="6">
    <source>
        <dbReference type="PROSITE" id="PS50887"/>
    </source>
</evidence>
<dbReference type="InterPro" id="IPR000160">
    <property type="entry name" value="GGDEF_dom"/>
</dbReference>
<name>A0AAW8JFG5_9GAMM</name>
<dbReference type="RefSeq" id="WP_308955629.1">
    <property type="nucleotide sequence ID" value="NZ_JAVICY010000006.1"/>
</dbReference>
<dbReference type="EMBL" id="JAVIDA010000007">
    <property type="protein sequence ID" value="MDQ9071219.1"/>
    <property type="molecule type" value="Genomic_DNA"/>
</dbReference>
<dbReference type="GO" id="GO:0052621">
    <property type="term" value="F:diguanylate cyclase activity"/>
    <property type="evidence" value="ECO:0007669"/>
    <property type="project" value="UniProtKB-EC"/>
</dbReference>
<dbReference type="GO" id="GO:1902201">
    <property type="term" value="P:negative regulation of bacterial-type flagellum-dependent cell motility"/>
    <property type="evidence" value="ECO:0007669"/>
    <property type="project" value="TreeGrafter"/>
</dbReference>
<comment type="caution">
    <text evidence="7">The sequence shown here is derived from an EMBL/GenBank/DDBJ whole genome shotgun (WGS) entry which is preliminary data.</text>
</comment>
<dbReference type="PANTHER" id="PTHR45138:SF9">
    <property type="entry name" value="DIGUANYLATE CYCLASE DGCM-RELATED"/>
    <property type="match status" value="1"/>
</dbReference>
<dbReference type="SMART" id="SM00267">
    <property type="entry name" value="GGDEF"/>
    <property type="match status" value="1"/>
</dbReference>
<feature type="transmembrane region" description="Helical" evidence="5">
    <location>
        <begin position="196"/>
        <end position="218"/>
    </location>
</feature>
<evidence type="ECO:0000256" key="1">
    <source>
        <dbReference type="ARBA" id="ARBA00001946"/>
    </source>
</evidence>
<dbReference type="EC" id="2.7.7.65" evidence="2"/>
<feature type="transmembrane region" description="Helical" evidence="5">
    <location>
        <begin position="53"/>
        <end position="77"/>
    </location>
</feature>
<dbReference type="FunFam" id="3.30.70.270:FF:000001">
    <property type="entry name" value="Diguanylate cyclase domain protein"/>
    <property type="match status" value="1"/>
</dbReference>
<keyword evidence="5" id="KW-0812">Transmembrane</keyword>